<reference evidence="1" key="1">
    <citation type="submission" date="2021-06" db="EMBL/GenBank/DDBJ databases">
        <authorList>
            <person name="Kallberg Y."/>
            <person name="Tangrot J."/>
            <person name="Rosling A."/>
        </authorList>
    </citation>
    <scope>NUCLEOTIDE SEQUENCE</scope>
    <source>
        <strain evidence="1">CL551</strain>
    </source>
</reference>
<gene>
    <name evidence="1" type="ORF">AMORRO_LOCUS17708</name>
</gene>
<evidence type="ECO:0000313" key="2">
    <source>
        <dbReference type="Proteomes" id="UP000789342"/>
    </source>
</evidence>
<dbReference type="PANTHER" id="PTHR10492:SF57">
    <property type="entry name" value="ATP-DEPENDENT DNA HELICASE"/>
    <property type="match status" value="1"/>
</dbReference>
<dbReference type="Proteomes" id="UP000789342">
    <property type="component" value="Unassembled WGS sequence"/>
</dbReference>
<dbReference type="AlphaFoldDB" id="A0A9N9P5A1"/>
<dbReference type="EMBL" id="CAJVPV010056493">
    <property type="protein sequence ID" value="CAG8785749.1"/>
    <property type="molecule type" value="Genomic_DNA"/>
</dbReference>
<dbReference type="PANTHER" id="PTHR10492">
    <property type="match status" value="1"/>
</dbReference>
<accession>A0A9N9P5A1</accession>
<sequence length="72" mass="8480">MIIDGHLQELIRYIYGDLQTRWNDRQYILERAILITKNKEVDEINNRVLSIFPGEERTYNSADSVVDPEIAN</sequence>
<comment type="caution">
    <text evidence="1">The sequence shown here is derived from an EMBL/GenBank/DDBJ whole genome shotgun (WGS) entry which is preliminary data.</text>
</comment>
<keyword evidence="2" id="KW-1185">Reference proteome</keyword>
<organism evidence="1 2">
    <name type="scientific">Acaulospora morrowiae</name>
    <dbReference type="NCBI Taxonomy" id="94023"/>
    <lineage>
        <taxon>Eukaryota</taxon>
        <taxon>Fungi</taxon>
        <taxon>Fungi incertae sedis</taxon>
        <taxon>Mucoromycota</taxon>
        <taxon>Glomeromycotina</taxon>
        <taxon>Glomeromycetes</taxon>
        <taxon>Diversisporales</taxon>
        <taxon>Acaulosporaceae</taxon>
        <taxon>Acaulospora</taxon>
    </lineage>
</organism>
<dbReference type="OrthoDB" id="2641892at2759"/>
<proteinExistence type="predicted"/>
<protein>
    <submittedName>
        <fullName evidence="1">12469_t:CDS:1</fullName>
    </submittedName>
</protein>
<name>A0A9N9P5A1_9GLOM</name>
<evidence type="ECO:0000313" key="1">
    <source>
        <dbReference type="EMBL" id="CAG8785749.1"/>
    </source>
</evidence>
<feature type="non-terminal residue" evidence="1">
    <location>
        <position position="72"/>
    </location>
</feature>